<evidence type="ECO:0000256" key="1">
    <source>
        <dbReference type="ARBA" id="ARBA00004877"/>
    </source>
</evidence>
<dbReference type="OrthoDB" id="411524at2759"/>
<name>A0A9Q0G8A3_9ROSI</name>
<dbReference type="PANTHER" id="PTHR32116:SF30">
    <property type="entry name" value="GALACTURONOSYLTRANSFERASE 15-RELATED"/>
    <property type="match status" value="1"/>
</dbReference>
<comment type="caution">
    <text evidence="6">The sequence shown here is derived from an EMBL/GenBank/DDBJ whole genome shotgun (WGS) entry which is preliminary data.</text>
</comment>
<dbReference type="PANTHER" id="PTHR32116">
    <property type="entry name" value="GALACTURONOSYLTRANSFERASE 4-RELATED"/>
    <property type="match status" value="1"/>
</dbReference>
<sequence>MVCAWLYGMNVFDLEAWRKNNITTIYHEWLKQSVDSGLDLMQPGVLPPALLAFEGQVQPIDPSWHVAGLGYRTADTRKEIVEAAAVIHFSGPAKPWLEIGFPEVRRLWNRHVNISNIFIRKCRIMG</sequence>
<dbReference type="SUPFAM" id="SSF53448">
    <property type="entry name" value="Nucleotide-diphospho-sugar transferases"/>
    <property type="match status" value="1"/>
</dbReference>
<comment type="similarity">
    <text evidence="2 5">Belongs to the glycosyltransferase 8 family.</text>
</comment>
<dbReference type="EMBL" id="JAKUCV010001805">
    <property type="protein sequence ID" value="KAJ4845003.1"/>
    <property type="molecule type" value="Genomic_DNA"/>
</dbReference>
<keyword evidence="7" id="KW-1185">Reference proteome</keyword>
<dbReference type="Gene3D" id="3.90.550.10">
    <property type="entry name" value="Spore Coat Polysaccharide Biosynthesis Protein SpsA, Chain A"/>
    <property type="match status" value="1"/>
</dbReference>
<evidence type="ECO:0000313" key="6">
    <source>
        <dbReference type="EMBL" id="KAJ4845003.1"/>
    </source>
</evidence>
<reference evidence="6" key="1">
    <citation type="submission" date="2022-02" db="EMBL/GenBank/DDBJ databases">
        <authorList>
            <person name="Henning P.M."/>
            <person name="McCubbin A.G."/>
            <person name="Shore J.S."/>
        </authorList>
    </citation>
    <scope>NUCLEOTIDE SEQUENCE</scope>
    <source>
        <strain evidence="6">F60SS</strain>
        <tissue evidence="6">Leaves</tissue>
    </source>
</reference>
<dbReference type="InterPro" id="IPR029993">
    <property type="entry name" value="GAUT"/>
</dbReference>
<dbReference type="GO" id="GO:0000139">
    <property type="term" value="C:Golgi membrane"/>
    <property type="evidence" value="ECO:0007669"/>
    <property type="project" value="UniProtKB-SubCell"/>
</dbReference>
<keyword evidence="5" id="KW-0961">Cell wall biogenesis/degradation</keyword>
<dbReference type="InterPro" id="IPR029044">
    <property type="entry name" value="Nucleotide-diphossugar_trans"/>
</dbReference>
<accession>A0A9Q0G8A3</accession>
<evidence type="ECO:0000256" key="5">
    <source>
        <dbReference type="RuleBase" id="RU362027"/>
    </source>
</evidence>
<comment type="subcellular location">
    <subcellularLocation>
        <location evidence="5">Golgi apparatus membrane</location>
        <topology evidence="5">Single-pass type II membrane protein</topology>
    </subcellularLocation>
</comment>
<comment type="pathway">
    <text evidence="1 5">Glycan metabolism; pectin biosynthesis.</text>
</comment>
<reference evidence="6" key="2">
    <citation type="journal article" date="2023" name="Plants (Basel)">
        <title>Annotation of the Turnera subulata (Passifloraceae) Draft Genome Reveals the S-Locus Evolved after the Divergence of Turneroideae from Passifloroideae in a Stepwise Manner.</title>
        <authorList>
            <person name="Henning P.M."/>
            <person name="Roalson E.H."/>
            <person name="Mir W."/>
            <person name="McCubbin A.G."/>
            <person name="Shore J.S."/>
        </authorList>
    </citation>
    <scope>NUCLEOTIDE SEQUENCE</scope>
    <source>
        <strain evidence="6">F60SS</strain>
    </source>
</reference>
<keyword evidence="4" id="KW-0808">Transferase</keyword>
<gene>
    <name evidence="6" type="primary">GAUT15_1</name>
    <name evidence="6" type="ORF">Tsubulata_029246</name>
</gene>
<dbReference type="AlphaFoldDB" id="A0A9Q0G8A3"/>
<evidence type="ECO:0000256" key="3">
    <source>
        <dbReference type="ARBA" id="ARBA00022676"/>
    </source>
</evidence>
<dbReference type="InterPro" id="IPR002495">
    <property type="entry name" value="Glyco_trans_8"/>
</dbReference>
<dbReference type="GO" id="GO:0071555">
    <property type="term" value="P:cell wall organization"/>
    <property type="evidence" value="ECO:0007669"/>
    <property type="project" value="UniProtKB-KW"/>
</dbReference>
<organism evidence="6 7">
    <name type="scientific">Turnera subulata</name>
    <dbReference type="NCBI Taxonomy" id="218843"/>
    <lineage>
        <taxon>Eukaryota</taxon>
        <taxon>Viridiplantae</taxon>
        <taxon>Streptophyta</taxon>
        <taxon>Embryophyta</taxon>
        <taxon>Tracheophyta</taxon>
        <taxon>Spermatophyta</taxon>
        <taxon>Magnoliopsida</taxon>
        <taxon>eudicotyledons</taxon>
        <taxon>Gunneridae</taxon>
        <taxon>Pentapetalae</taxon>
        <taxon>rosids</taxon>
        <taxon>fabids</taxon>
        <taxon>Malpighiales</taxon>
        <taxon>Passifloraceae</taxon>
        <taxon>Turnera</taxon>
    </lineage>
</organism>
<evidence type="ECO:0000256" key="4">
    <source>
        <dbReference type="ARBA" id="ARBA00022679"/>
    </source>
</evidence>
<dbReference type="GO" id="GO:0047262">
    <property type="term" value="F:polygalacturonate 4-alpha-galacturonosyltransferase activity"/>
    <property type="evidence" value="ECO:0007669"/>
    <property type="project" value="InterPro"/>
</dbReference>
<evidence type="ECO:0000313" key="7">
    <source>
        <dbReference type="Proteomes" id="UP001141552"/>
    </source>
</evidence>
<keyword evidence="3 5" id="KW-0328">Glycosyltransferase</keyword>
<evidence type="ECO:0000256" key="2">
    <source>
        <dbReference type="ARBA" id="ARBA00006351"/>
    </source>
</evidence>
<protein>
    <recommendedName>
        <fullName evidence="5">Hexosyltransferase</fullName>
        <ecNumber evidence="5">2.4.1.-</ecNumber>
    </recommendedName>
</protein>
<dbReference type="Pfam" id="PF01501">
    <property type="entry name" value="Glyco_transf_8"/>
    <property type="match status" value="1"/>
</dbReference>
<keyword evidence="5" id="KW-0333">Golgi apparatus</keyword>
<dbReference type="Proteomes" id="UP001141552">
    <property type="component" value="Unassembled WGS sequence"/>
</dbReference>
<dbReference type="EC" id="2.4.1.-" evidence="5"/>
<proteinExistence type="inferred from homology"/>